<protein>
    <submittedName>
        <fullName evidence="7">M67 family metallopeptidase</fullName>
    </submittedName>
</protein>
<sequence>MALTISKEALSIINEHAEADYPNECCGFFYGLADGGQRQVRVIQKVKNAKEGDQRRRFQIDPQDYQKAEKYAIDNDLDLLGVYHSHPDHPAKPSEHDRKVAMPYFSYIIVSVQDGKAVTVRSWRLNESQQFDEEPIETHEFTPEV</sequence>
<evidence type="ECO:0000256" key="1">
    <source>
        <dbReference type="ARBA" id="ARBA00022670"/>
    </source>
</evidence>
<dbReference type="RefSeq" id="WP_265766796.1">
    <property type="nucleotide sequence ID" value="NZ_JAGGJA010000009.1"/>
</dbReference>
<gene>
    <name evidence="7" type="ORF">J6I44_14180</name>
</gene>
<evidence type="ECO:0000256" key="5">
    <source>
        <dbReference type="ARBA" id="ARBA00023049"/>
    </source>
</evidence>
<dbReference type="PANTHER" id="PTHR34858">
    <property type="entry name" value="CYSO-CYSTEINE PEPTIDASE"/>
    <property type="match status" value="1"/>
</dbReference>
<organism evidence="7 8">
    <name type="scientific">Fodinibius salsisoli</name>
    <dbReference type="NCBI Taxonomy" id="2820877"/>
    <lineage>
        <taxon>Bacteria</taxon>
        <taxon>Pseudomonadati</taxon>
        <taxon>Balneolota</taxon>
        <taxon>Balneolia</taxon>
        <taxon>Balneolales</taxon>
        <taxon>Balneolaceae</taxon>
        <taxon>Fodinibius</taxon>
    </lineage>
</organism>
<proteinExistence type="predicted"/>
<evidence type="ECO:0000313" key="8">
    <source>
        <dbReference type="Proteomes" id="UP001207918"/>
    </source>
</evidence>
<dbReference type="InterPro" id="IPR000555">
    <property type="entry name" value="JAMM/MPN+_dom"/>
</dbReference>
<keyword evidence="5" id="KW-0482">Metalloprotease</keyword>
<dbReference type="SMART" id="SM00232">
    <property type="entry name" value="JAB_MPN"/>
    <property type="match status" value="1"/>
</dbReference>
<keyword evidence="2" id="KW-0479">Metal-binding</keyword>
<keyword evidence="3" id="KW-0378">Hydrolase</keyword>
<comment type="caution">
    <text evidence="7">The sequence shown here is derived from an EMBL/GenBank/DDBJ whole genome shotgun (WGS) entry which is preliminary data.</text>
</comment>
<dbReference type="EMBL" id="JAGGJA010000009">
    <property type="protein sequence ID" value="MCW9708010.1"/>
    <property type="molecule type" value="Genomic_DNA"/>
</dbReference>
<accession>A0ABT3PQ70</accession>
<keyword evidence="1" id="KW-0645">Protease</keyword>
<dbReference type="PROSITE" id="PS50249">
    <property type="entry name" value="MPN"/>
    <property type="match status" value="1"/>
</dbReference>
<keyword evidence="8" id="KW-1185">Reference proteome</keyword>
<evidence type="ECO:0000259" key="6">
    <source>
        <dbReference type="PROSITE" id="PS50249"/>
    </source>
</evidence>
<evidence type="ECO:0000256" key="4">
    <source>
        <dbReference type="ARBA" id="ARBA00022833"/>
    </source>
</evidence>
<reference evidence="7 8" key="1">
    <citation type="submission" date="2021-03" db="EMBL/GenBank/DDBJ databases">
        <title>Aliifodinibius sp. nov., a new bacterium isolated from saline soil.</title>
        <authorList>
            <person name="Galisteo C."/>
            <person name="De La Haba R."/>
            <person name="Sanchez-Porro C."/>
            <person name="Ventosa A."/>
        </authorList>
    </citation>
    <scope>NUCLEOTIDE SEQUENCE [LARGE SCALE GENOMIC DNA]</scope>
    <source>
        <strain evidence="7 8">1BSP15-2V2</strain>
    </source>
</reference>
<name>A0ABT3PQ70_9BACT</name>
<dbReference type="SUPFAM" id="SSF102712">
    <property type="entry name" value="JAB1/MPN domain"/>
    <property type="match status" value="1"/>
</dbReference>
<dbReference type="InterPro" id="IPR051929">
    <property type="entry name" value="VirAsm_ModProt"/>
</dbReference>
<dbReference type="InterPro" id="IPR037518">
    <property type="entry name" value="MPN"/>
</dbReference>
<dbReference type="Proteomes" id="UP001207918">
    <property type="component" value="Unassembled WGS sequence"/>
</dbReference>
<dbReference type="Pfam" id="PF14464">
    <property type="entry name" value="Prok-JAB"/>
    <property type="match status" value="1"/>
</dbReference>
<keyword evidence="4" id="KW-0862">Zinc</keyword>
<dbReference type="CDD" id="cd08070">
    <property type="entry name" value="MPN_like"/>
    <property type="match status" value="1"/>
</dbReference>
<dbReference type="InterPro" id="IPR028090">
    <property type="entry name" value="JAB_dom_prok"/>
</dbReference>
<evidence type="ECO:0000313" key="7">
    <source>
        <dbReference type="EMBL" id="MCW9708010.1"/>
    </source>
</evidence>
<dbReference type="Gene3D" id="3.40.140.10">
    <property type="entry name" value="Cytidine Deaminase, domain 2"/>
    <property type="match status" value="1"/>
</dbReference>
<evidence type="ECO:0000256" key="3">
    <source>
        <dbReference type="ARBA" id="ARBA00022801"/>
    </source>
</evidence>
<feature type="domain" description="MPN" evidence="6">
    <location>
        <begin position="2"/>
        <end position="132"/>
    </location>
</feature>
<evidence type="ECO:0000256" key="2">
    <source>
        <dbReference type="ARBA" id="ARBA00022723"/>
    </source>
</evidence>
<dbReference type="PANTHER" id="PTHR34858:SF1">
    <property type="entry name" value="CYSO-CYSTEINE PEPTIDASE"/>
    <property type="match status" value="1"/>
</dbReference>